<proteinExistence type="predicted"/>
<feature type="chain" id="PRO_5007100123" evidence="1">
    <location>
        <begin position="17"/>
        <end position="63"/>
    </location>
</feature>
<keyword evidence="1" id="KW-0732">Signal</keyword>
<feature type="signal peptide" evidence="1">
    <location>
        <begin position="1"/>
        <end position="16"/>
    </location>
</feature>
<gene>
    <name evidence="2" type="ORF">ABT39_MTgene1841</name>
</gene>
<evidence type="ECO:0000256" key="1">
    <source>
        <dbReference type="SAM" id="SignalP"/>
    </source>
</evidence>
<organism evidence="2">
    <name type="scientific">Picea glauca</name>
    <name type="common">White spruce</name>
    <name type="synonym">Pinus glauca</name>
    <dbReference type="NCBI Taxonomy" id="3330"/>
    <lineage>
        <taxon>Eukaryota</taxon>
        <taxon>Viridiplantae</taxon>
        <taxon>Streptophyta</taxon>
        <taxon>Embryophyta</taxon>
        <taxon>Tracheophyta</taxon>
        <taxon>Spermatophyta</taxon>
        <taxon>Pinopsida</taxon>
        <taxon>Pinidae</taxon>
        <taxon>Conifers I</taxon>
        <taxon>Pinales</taxon>
        <taxon>Pinaceae</taxon>
        <taxon>Picea</taxon>
    </lineage>
</organism>
<keyword evidence="2" id="KW-0496">Mitochondrion</keyword>
<reference evidence="2" key="1">
    <citation type="journal article" date="2015" name="Genome Biol. Evol.">
        <title>Organellar Genomes of White Spruce (Picea glauca): Assembly and Annotation.</title>
        <authorList>
            <person name="Jackman S.D."/>
            <person name="Warren R.L."/>
            <person name="Gibb E.A."/>
            <person name="Vandervalk B.P."/>
            <person name="Mohamadi H."/>
            <person name="Chu J."/>
            <person name="Raymond A."/>
            <person name="Pleasance S."/>
            <person name="Coope R."/>
            <person name="Wildung M.R."/>
            <person name="Ritland C.E."/>
            <person name="Bousquet J."/>
            <person name="Jones S.J."/>
            <person name="Bohlmann J."/>
            <person name="Birol I."/>
        </authorList>
    </citation>
    <scope>NUCLEOTIDE SEQUENCE [LARGE SCALE GENOMIC DNA]</scope>
    <source>
        <tissue evidence="2">Flushing bud</tissue>
    </source>
</reference>
<sequence length="63" mass="6828">MSCLIYWLPILVGTSSIELTSPSPHFPISPCLLEERQSPWASILFGGRPVSPLPPVPSIVLSL</sequence>
<dbReference type="AlphaFoldDB" id="A0A101LVY6"/>
<accession>A0A101LVY6</accession>
<comment type="caution">
    <text evidence="2">The sequence shown here is derived from an EMBL/GenBank/DDBJ whole genome shotgun (WGS) entry which is preliminary data.</text>
</comment>
<name>A0A101LVY6_PICGL</name>
<protein>
    <submittedName>
        <fullName evidence="2">Uncharacterized protein</fullName>
    </submittedName>
</protein>
<evidence type="ECO:0000313" key="2">
    <source>
        <dbReference type="EMBL" id="KUM46335.1"/>
    </source>
</evidence>
<dbReference type="EMBL" id="LKAM01000012">
    <property type="protein sequence ID" value="KUM46335.1"/>
    <property type="molecule type" value="Genomic_DNA"/>
</dbReference>
<geneLocation type="mitochondrion" evidence="2"/>